<feature type="region of interest" description="Disordered" evidence="5">
    <location>
        <begin position="405"/>
        <end position="430"/>
    </location>
</feature>
<dbReference type="Pfam" id="PF04542">
    <property type="entry name" value="Sigma70_r2"/>
    <property type="match status" value="1"/>
</dbReference>
<comment type="caution">
    <text evidence="9">The sequence shown here is derived from an EMBL/GenBank/DDBJ whole genome shotgun (WGS) entry which is preliminary data.</text>
</comment>
<gene>
    <name evidence="9" type="ORF">UO65_3782</name>
</gene>
<dbReference type="GO" id="GO:0003677">
    <property type="term" value="F:DNA binding"/>
    <property type="evidence" value="ECO:0007669"/>
    <property type="project" value="InterPro"/>
</dbReference>
<dbReference type="InterPro" id="IPR011990">
    <property type="entry name" value="TPR-like_helical_dom_sf"/>
</dbReference>
<keyword evidence="3" id="KW-0731">Sigma factor</keyword>
<evidence type="ECO:0000259" key="8">
    <source>
        <dbReference type="Pfam" id="PF20239"/>
    </source>
</evidence>
<feature type="compositionally biased region" description="Basic and acidic residues" evidence="5">
    <location>
        <begin position="74"/>
        <end position="92"/>
    </location>
</feature>
<dbReference type="Proteomes" id="UP000019277">
    <property type="component" value="Unassembled WGS sequence"/>
</dbReference>
<protein>
    <submittedName>
        <fullName evidence="9">RNA polymerase sigma-70 factor, ECF subfamily</fullName>
    </submittedName>
</protein>
<dbReference type="PANTHER" id="PTHR47756">
    <property type="entry name" value="BLL6612 PROTEIN-RELATED"/>
    <property type="match status" value="1"/>
</dbReference>
<evidence type="ECO:0000313" key="9">
    <source>
        <dbReference type="EMBL" id="EWC60852.1"/>
    </source>
</evidence>
<dbReference type="InterPro" id="IPR013249">
    <property type="entry name" value="RNA_pol_sigma70_r4_t2"/>
</dbReference>
<feature type="domain" description="RNA polymerase sigma-70 region 2" evidence="6">
    <location>
        <begin position="18"/>
        <end position="78"/>
    </location>
</feature>
<dbReference type="AlphaFoldDB" id="W7IVQ6"/>
<dbReference type="Gene3D" id="1.10.10.10">
    <property type="entry name" value="Winged helix-like DNA-binding domain superfamily/Winged helix DNA-binding domain"/>
    <property type="match status" value="1"/>
</dbReference>
<feature type="region of interest" description="Disordered" evidence="5">
    <location>
        <begin position="74"/>
        <end position="98"/>
    </location>
</feature>
<organism evidence="9 10">
    <name type="scientific">Actinokineospora spheciospongiae</name>
    <dbReference type="NCBI Taxonomy" id="909613"/>
    <lineage>
        <taxon>Bacteria</taxon>
        <taxon>Bacillati</taxon>
        <taxon>Actinomycetota</taxon>
        <taxon>Actinomycetes</taxon>
        <taxon>Pseudonocardiales</taxon>
        <taxon>Pseudonocardiaceae</taxon>
        <taxon>Actinokineospora</taxon>
    </lineage>
</organism>
<dbReference type="GO" id="GO:0016987">
    <property type="term" value="F:sigma factor activity"/>
    <property type="evidence" value="ECO:0007669"/>
    <property type="project" value="UniProtKB-KW"/>
</dbReference>
<proteinExistence type="inferred from homology"/>
<dbReference type="STRING" id="909613.UO65_3782"/>
<keyword evidence="4" id="KW-0804">Transcription</keyword>
<dbReference type="Pfam" id="PF20239">
    <property type="entry name" value="DUF6596"/>
    <property type="match status" value="1"/>
</dbReference>
<evidence type="ECO:0000256" key="4">
    <source>
        <dbReference type="ARBA" id="ARBA00023163"/>
    </source>
</evidence>
<evidence type="ECO:0000313" key="10">
    <source>
        <dbReference type="Proteomes" id="UP000019277"/>
    </source>
</evidence>
<dbReference type="InterPro" id="IPR013324">
    <property type="entry name" value="RNA_pol_sigma_r3/r4-like"/>
</dbReference>
<dbReference type="Gene3D" id="1.10.1740.10">
    <property type="match status" value="1"/>
</dbReference>
<accession>W7IVQ6</accession>
<dbReference type="InterPro" id="IPR013325">
    <property type="entry name" value="RNA_pol_sigma_r2"/>
</dbReference>
<feature type="domain" description="DUF6596" evidence="8">
    <location>
        <begin position="178"/>
        <end position="278"/>
    </location>
</feature>
<dbReference type="PATRIC" id="fig|909613.9.peg.3783"/>
<dbReference type="InterPro" id="IPR036388">
    <property type="entry name" value="WH-like_DNA-bd_sf"/>
</dbReference>
<evidence type="ECO:0000256" key="2">
    <source>
        <dbReference type="ARBA" id="ARBA00023015"/>
    </source>
</evidence>
<dbReference type="EMBL" id="AYXG01000139">
    <property type="protein sequence ID" value="EWC60852.1"/>
    <property type="molecule type" value="Genomic_DNA"/>
</dbReference>
<dbReference type="InterPro" id="IPR046531">
    <property type="entry name" value="DUF6596"/>
</dbReference>
<evidence type="ECO:0000256" key="3">
    <source>
        <dbReference type="ARBA" id="ARBA00023082"/>
    </source>
</evidence>
<name>W7IVQ6_9PSEU</name>
<sequence length="430" mass="47013">MSDVDEAVTRAHREGWARVVAALTRRFGDLDIAEESAAEAFATAVERWRADGVPPNPGAWLTTTANRKAIDRIRRENKRDDKHEEARLVHDDDPPEPPGAIDDDRLRLIFTCCHPALAPQTRVALTLRMVGGLTVPEIARAFLVAETAMGQRITRAKTKIKAARIPYRVPSAEDLPARVTGVLTVLFLVFNEGYLATGPDTDPVRHDLTAEAIRLTRLIRALLPEDGEVAGLLALMLLTEARRPARVSADGELVALHEQDRGAWDPALIAEGHRLVRERLAAAAAGVAPGRYQVLAAINAVHTSARDARDTDWSQVLALYDRLVRLDPSPVVALNRAIAVAELDGPEVALAAVERLGDELARYHAYHATRADLLRRLGRSEQSRAAYDTAIELAGNTAETAYLTRRRDQLGWSPPGAATETRPSPPVEGR</sequence>
<evidence type="ECO:0000259" key="7">
    <source>
        <dbReference type="Pfam" id="PF08281"/>
    </source>
</evidence>
<feature type="domain" description="RNA polymerase sigma factor 70 region 4 type 2" evidence="7">
    <location>
        <begin position="109"/>
        <end position="160"/>
    </location>
</feature>
<dbReference type="InterPro" id="IPR007627">
    <property type="entry name" value="RNA_pol_sigma70_r2"/>
</dbReference>
<dbReference type="eggNOG" id="COG4941">
    <property type="taxonomic scope" value="Bacteria"/>
</dbReference>
<evidence type="ECO:0000256" key="5">
    <source>
        <dbReference type="SAM" id="MobiDB-lite"/>
    </source>
</evidence>
<keyword evidence="10" id="KW-1185">Reference proteome</keyword>
<dbReference type="OrthoDB" id="9780299at2"/>
<evidence type="ECO:0000256" key="1">
    <source>
        <dbReference type="ARBA" id="ARBA00010641"/>
    </source>
</evidence>
<dbReference type="RefSeq" id="WP_052021331.1">
    <property type="nucleotide sequence ID" value="NZ_AYXG01000139.1"/>
</dbReference>
<dbReference type="GO" id="GO:0006352">
    <property type="term" value="P:DNA-templated transcription initiation"/>
    <property type="evidence" value="ECO:0007669"/>
    <property type="project" value="InterPro"/>
</dbReference>
<dbReference type="Pfam" id="PF08281">
    <property type="entry name" value="Sigma70_r4_2"/>
    <property type="match status" value="1"/>
</dbReference>
<dbReference type="Gene3D" id="1.25.40.10">
    <property type="entry name" value="Tetratricopeptide repeat domain"/>
    <property type="match status" value="1"/>
</dbReference>
<comment type="similarity">
    <text evidence="1">Belongs to the sigma-70 factor family. ECF subfamily.</text>
</comment>
<dbReference type="PANTHER" id="PTHR47756:SF2">
    <property type="entry name" value="BLL6612 PROTEIN"/>
    <property type="match status" value="1"/>
</dbReference>
<evidence type="ECO:0000259" key="6">
    <source>
        <dbReference type="Pfam" id="PF04542"/>
    </source>
</evidence>
<dbReference type="SUPFAM" id="SSF88659">
    <property type="entry name" value="Sigma3 and sigma4 domains of RNA polymerase sigma factors"/>
    <property type="match status" value="1"/>
</dbReference>
<reference evidence="9 10" key="1">
    <citation type="journal article" date="2014" name="Genome Announc.">
        <title>Draft Genome Sequence of the Antitrypanosomally Active Sponge-Associated Bacterium Actinokineospora sp. Strain EG49.</title>
        <authorList>
            <person name="Harjes J."/>
            <person name="Ryu T."/>
            <person name="Abdelmohsen U.R."/>
            <person name="Moitinho-Silva L."/>
            <person name="Horn H."/>
            <person name="Ravasi T."/>
            <person name="Hentschel U."/>
        </authorList>
    </citation>
    <scope>NUCLEOTIDE SEQUENCE [LARGE SCALE GENOMIC DNA]</scope>
    <source>
        <strain evidence="9 10">EG49</strain>
    </source>
</reference>
<keyword evidence="2" id="KW-0805">Transcription regulation</keyword>
<dbReference type="SUPFAM" id="SSF88946">
    <property type="entry name" value="Sigma2 domain of RNA polymerase sigma factors"/>
    <property type="match status" value="1"/>
</dbReference>
<dbReference type="SUPFAM" id="SSF48452">
    <property type="entry name" value="TPR-like"/>
    <property type="match status" value="1"/>
</dbReference>